<dbReference type="Gene3D" id="2.130.10.30">
    <property type="entry name" value="Regulator of chromosome condensation 1/beta-lactamase-inhibitor protein II"/>
    <property type="match status" value="2"/>
</dbReference>
<dbReference type="InParanoid" id="M3YW86"/>
<dbReference type="EMBL" id="AEYP01058938">
    <property type="status" value="NOT_ANNOTATED_CDS"/>
    <property type="molecule type" value="Genomic_DNA"/>
</dbReference>
<dbReference type="AlphaFoldDB" id="M3YW86"/>
<accession>M3YW86</accession>
<dbReference type="GO" id="GO:0005829">
    <property type="term" value="C:cytosol"/>
    <property type="evidence" value="ECO:0007669"/>
    <property type="project" value="Ensembl"/>
</dbReference>
<feature type="repeat" description="RCC1" evidence="1">
    <location>
        <begin position="294"/>
        <end position="347"/>
    </location>
</feature>
<gene>
    <name evidence="2" type="primary">RCCD1</name>
</gene>
<dbReference type="PANTHER" id="PTHR46849:SF1">
    <property type="entry name" value="RCC1 DOMAIN-CONTAINING PROTEIN 1"/>
    <property type="match status" value="1"/>
</dbReference>
<dbReference type="STRING" id="9669.ENSMPUP00000015596"/>
<dbReference type="eggNOG" id="KOG1426">
    <property type="taxonomic scope" value="Eukaryota"/>
</dbReference>
<dbReference type="PROSITE" id="PS00626">
    <property type="entry name" value="RCC1_2"/>
    <property type="match status" value="2"/>
</dbReference>
<protein>
    <submittedName>
        <fullName evidence="2">RCC1 domain containing 1</fullName>
    </submittedName>
</protein>
<organism evidence="2">
    <name type="scientific">Mustela putorius furo</name>
    <name type="common">European domestic ferret</name>
    <name type="synonym">Mustela furo</name>
    <dbReference type="NCBI Taxonomy" id="9669"/>
    <lineage>
        <taxon>Eukaryota</taxon>
        <taxon>Metazoa</taxon>
        <taxon>Chordata</taxon>
        <taxon>Craniata</taxon>
        <taxon>Vertebrata</taxon>
        <taxon>Euteleostomi</taxon>
        <taxon>Mammalia</taxon>
        <taxon>Eutheria</taxon>
        <taxon>Laurasiatheria</taxon>
        <taxon>Carnivora</taxon>
        <taxon>Caniformia</taxon>
        <taxon>Musteloidea</taxon>
        <taxon>Mustelidae</taxon>
        <taxon>Mustelinae</taxon>
        <taxon>Mustela</taxon>
    </lineage>
</organism>
<dbReference type="Ensembl" id="ENSMPUT00000015837.1">
    <property type="protein sequence ID" value="ENSMPUP00000015596.1"/>
    <property type="gene ID" value="ENSMPUG00000015705.1"/>
</dbReference>
<dbReference type="GO" id="GO:0005886">
    <property type="term" value="C:plasma membrane"/>
    <property type="evidence" value="ECO:0007669"/>
    <property type="project" value="Ensembl"/>
</dbReference>
<feature type="repeat" description="RCC1" evidence="1">
    <location>
        <begin position="204"/>
        <end position="293"/>
    </location>
</feature>
<dbReference type="OMA" id="WQDRVEC"/>
<evidence type="ECO:0000313" key="2">
    <source>
        <dbReference type="Ensembl" id="ENSMPUP00000015596.1"/>
    </source>
</evidence>
<feature type="repeat" description="RCC1" evidence="1">
    <location>
        <begin position="150"/>
        <end position="203"/>
    </location>
</feature>
<proteinExistence type="predicted"/>
<reference evidence="2" key="1">
    <citation type="submission" date="2024-06" db="UniProtKB">
        <authorList>
            <consortium name="Ensembl"/>
        </authorList>
    </citation>
    <scope>IDENTIFICATION</scope>
</reference>
<dbReference type="SUPFAM" id="SSF50985">
    <property type="entry name" value="RCC1/BLIP-II"/>
    <property type="match status" value="1"/>
</dbReference>
<dbReference type="PANTHER" id="PTHR46849">
    <property type="entry name" value="RCC1 DOMAIN-CONTAINING PROTEIN 1"/>
    <property type="match status" value="1"/>
</dbReference>
<dbReference type="EMBL" id="AEYP01058937">
    <property type="status" value="NOT_ANNOTATED_CDS"/>
    <property type="molecule type" value="Genomic_DNA"/>
</dbReference>
<evidence type="ECO:0000256" key="1">
    <source>
        <dbReference type="PROSITE-ProRule" id="PRU00235"/>
    </source>
</evidence>
<dbReference type="Pfam" id="PF13540">
    <property type="entry name" value="RCC1_2"/>
    <property type="match status" value="1"/>
</dbReference>
<dbReference type="InterPro" id="IPR009091">
    <property type="entry name" value="RCC1/BLIP-II"/>
</dbReference>
<dbReference type="InterPro" id="IPR052830">
    <property type="entry name" value="RCC1_domain-containing"/>
</dbReference>
<sequence length="358" mass="37906">MAEERRGSWFGFGFCGFGQALGSGRGRQVHSPEPLATPGPGADVCRVSASWSYTAVVTRGGQLQLSGAAGGAAGGCRDAWASEALLLVLRAGPAVGPGPELQAWAPDSALRGEPLWTHTLVPEGMGADKPGPEGEVAVWGPVACDWGRKGWGTRLGSPSLRHGQLGHGTLEATPEPRLLEALQGLPMAEVAAGGWHSVCVSETGDIYVWGWNESGQLALPARSLAEDGKTVAREAGRPHEGDSNMRRTVGSEDGAPAPFIAIQPFPALLDLPQGAEAAQASCGSRHTAVVTRTGELYTWGWGKYGQLGHQDTTSLDRPRRVEYFVDKRLRVRAVSCGLWNTYVYAVEKQESGQPQPRV</sequence>
<dbReference type="PROSITE" id="PS50012">
    <property type="entry name" value="RCC1_3"/>
    <property type="match status" value="3"/>
</dbReference>
<name>M3YW86_MUSPF</name>
<dbReference type="HOGENOM" id="CLU_005210_2_1_1"/>
<dbReference type="InterPro" id="IPR000408">
    <property type="entry name" value="Reg_chr_condens"/>
</dbReference>
<dbReference type="GeneTree" id="ENSGT00940000162149"/>
<dbReference type="Pfam" id="PF00415">
    <property type="entry name" value="RCC1"/>
    <property type="match status" value="1"/>
</dbReference>